<dbReference type="EMBL" id="QGMK01000489">
    <property type="protein sequence ID" value="TVY81384.1"/>
    <property type="molecule type" value="Genomic_DNA"/>
</dbReference>
<dbReference type="AlphaFoldDB" id="A0A8T9CCC6"/>
<reference evidence="2 3" key="1">
    <citation type="submission" date="2018-05" db="EMBL/GenBank/DDBJ databases">
        <title>Genome sequencing and assembly of the regulated plant pathogen Lachnellula willkommii and related sister species for the development of diagnostic species identification markers.</title>
        <authorList>
            <person name="Giroux E."/>
            <person name="Bilodeau G."/>
        </authorList>
    </citation>
    <scope>NUCLEOTIDE SEQUENCE [LARGE SCALE GENOMIC DNA]</scope>
    <source>
        <strain evidence="2 3">CBS 268.59</strain>
    </source>
</reference>
<gene>
    <name evidence="2" type="ORF">LSUE1_G005567</name>
</gene>
<dbReference type="Proteomes" id="UP000469558">
    <property type="component" value="Unassembled WGS sequence"/>
</dbReference>
<name>A0A8T9CCC6_9HELO</name>
<feature type="region of interest" description="Disordered" evidence="1">
    <location>
        <begin position="40"/>
        <end position="93"/>
    </location>
</feature>
<feature type="compositionally biased region" description="Acidic residues" evidence="1">
    <location>
        <begin position="79"/>
        <end position="93"/>
    </location>
</feature>
<evidence type="ECO:0000313" key="3">
    <source>
        <dbReference type="Proteomes" id="UP000469558"/>
    </source>
</evidence>
<sequence>MTARHDLASPPHAKLQHRNEISATSTRLIMNNTPQALALAQAPAVPAPALASQIPQPNALPNSDADSDSLWSVSTWDYDPSDDSDEEAWPPQEDEGCLDEWYWEEEASANKWLARFPGGTPALYPHLFVAKSTPTHSPDRAGTLLRLPPEIRNRIYKHYFDQADEVKHYTENYDPFYNHDGKAMQRIVLSILVIDIAVANLATAEI</sequence>
<feature type="region of interest" description="Disordered" evidence="1">
    <location>
        <begin position="1"/>
        <end position="27"/>
    </location>
</feature>
<protein>
    <submittedName>
        <fullName evidence="2">Uncharacterized protein</fullName>
    </submittedName>
</protein>
<evidence type="ECO:0000256" key="1">
    <source>
        <dbReference type="SAM" id="MobiDB-lite"/>
    </source>
</evidence>
<comment type="caution">
    <text evidence="2">The sequence shown here is derived from an EMBL/GenBank/DDBJ whole genome shotgun (WGS) entry which is preliminary data.</text>
</comment>
<evidence type="ECO:0000313" key="2">
    <source>
        <dbReference type="EMBL" id="TVY81384.1"/>
    </source>
</evidence>
<organism evidence="2 3">
    <name type="scientific">Lachnellula suecica</name>
    <dbReference type="NCBI Taxonomy" id="602035"/>
    <lineage>
        <taxon>Eukaryota</taxon>
        <taxon>Fungi</taxon>
        <taxon>Dikarya</taxon>
        <taxon>Ascomycota</taxon>
        <taxon>Pezizomycotina</taxon>
        <taxon>Leotiomycetes</taxon>
        <taxon>Helotiales</taxon>
        <taxon>Lachnaceae</taxon>
        <taxon>Lachnellula</taxon>
    </lineage>
</organism>
<feature type="compositionally biased region" description="Low complexity" evidence="1">
    <location>
        <begin position="40"/>
        <end position="51"/>
    </location>
</feature>
<accession>A0A8T9CCC6</accession>
<keyword evidence="3" id="KW-1185">Reference proteome</keyword>
<proteinExistence type="predicted"/>